<dbReference type="EMBL" id="CAACVJ010000691">
    <property type="protein sequence ID" value="VEP18609.1"/>
    <property type="molecule type" value="Genomic_DNA"/>
</dbReference>
<dbReference type="InterPro" id="IPR037063">
    <property type="entry name" value="PHb_sf"/>
</dbReference>
<dbReference type="InterPro" id="IPR021722">
    <property type="entry name" value="YvbH_oligomer_dom"/>
</dbReference>
<evidence type="ECO:0000259" key="1">
    <source>
        <dbReference type="Pfam" id="PF08000"/>
    </source>
</evidence>
<protein>
    <recommendedName>
        <fullName evidence="5">Bacterial Pleckstrin homology domain-containing protein</fullName>
    </recommendedName>
</protein>
<dbReference type="InterPro" id="IPR012544">
    <property type="entry name" value="PHb"/>
</dbReference>
<evidence type="ECO:0000313" key="4">
    <source>
        <dbReference type="Proteomes" id="UP000320055"/>
    </source>
</evidence>
<feature type="domain" description="YvbH-like oligomerisation" evidence="2">
    <location>
        <begin position="127"/>
        <end position="183"/>
    </location>
</feature>
<proteinExistence type="predicted"/>
<name>A0A563W4I6_9CYAN</name>
<evidence type="ECO:0000313" key="3">
    <source>
        <dbReference type="EMBL" id="VEP18609.1"/>
    </source>
</evidence>
<dbReference type="PANTHER" id="PTHR35796">
    <property type="entry name" value="HYPOTHETICAL CYTOSOLIC PROTEIN"/>
    <property type="match status" value="1"/>
</dbReference>
<dbReference type="Gene3D" id="2.30.29.50">
    <property type="entry name" value="Bacterial Pleckstrin homology domain"/>
    <property type="match status" value="1"/>
</dbReference>
<feature type="domain" description="Bacterial Pleckstrin homology" evidence="1">
    <location>
        <begin position="3"/>
        <end position="114"/>
    </location>
</feature>
<evidence type="ECO:0000259" key="2">
    <source>
        <dbReference type="Pfam" id="PF11724"/>
    </source>
</evidence>
<keyword evidence="4" id="KW-1185">Reference proteome</keyword>
<accession>A0A563W4I6</accession>
<reference evidence="3 4" key="1">
    <citation type="submission" date="2019-01" db="EMBL/GenBank/DDBJ databases">
        <authorList>
            <person name="Brito A."/>
        </authorList>
    </citation>
    <scope>NUCLEOTIDE SEQUENCE [LARGE SCALE GENOMIC DNA]</scope>
    <source>
        <strain evidence="3">1</strain>
    </source>
</reference>
<organism evidence="3 4">
    <name type="scientific">Hyella patelloides LEGE 07179</name>
    <dbReference type="NCBI Taxonomy" id="945734"/>
    <lineage>
        <taxon>Bacteria</taxon>
        <taxon>Bacillati</taxon>
        <taxon>Cyanobacteriota</taxon>
        <taxon>Cyanophyceae</taxon>
        <taxon>Pleurocapsales</taxon>
        <taxon>Hyellaceae</taxon>
        <taxon>Hyella</taxon>
    </lineage>
</organism>
<dbReference type="Pfam" id="PF11724">
    <property type="entry name" value="YvbH_ext"/>
    <property type="match status" value="1"/>
</dbReference>
<dbReference type="AlphaFoldDB" id="A0A563W4I6"/>
<dbReference type="Pfam" id="PF08000">
    <property type="entry name" value="bPH_1"/>
    <property type="match status" value="1"/>
</dbReference>
<gene>
    <name evidence="3" type="ORF">H1P_830014</name>
</gene>
<dbReference type="PANTHER" id="PTHR35796:SF2">
    <property type="entry name" value="YVBH-LIKE OLIGOMERISATION REGION"/>
    <property type="match status" value="1"/>
</dbReference>
<sequence length="184" mass="21616">MKPQDYDQVESDDFILQEEKEKIFFLIKSKTDEYCFTNKALIHVDGKSAVSKKRTLKRLDYKKYSIQNVILETAGTIDLDIEIKFAIGSYQYSIDVHKKHLEELKDLYKALIKISSIQETNAQYLKYAQSSLEITSKSVNRSSGSNTLEQEFKTINEYTFKWLTHFHETYNTQDFTSVFETFIK</sequence>
<dbReference type="Proteomes" id="UP000320055">
    <property type="component" value="Unassembled WGS sequence"/>
</dbReference>
<evidence type="ECO:0008006" key="5">
    <source>
        <dbReference type="Google" id="ProtNLM"/>
    </source>
</evidence>
<dbReference type="Gene3D" id="1.10.287.210">
    <property type="match status" value="1"/>
</dbReference>
<dbReference type="SUPFAM" id="SSF50729">
    <property type="entry name" value="PH domain-like"/>
    <property type="match status" value="1"/>
</dbReference>